<dbReference type="PANTHER" id="PTHR37944:SF1">
    <property type="entry name" value="PORIN B"/>
    <property type="match status" value="1"/>
</dbReference>
<evidence type="ECO:0000256" key="1">
    <source>
        <dbReference type="ARBA" id="ARBA00008769"/>
    </source>
</evidence>
<name>A0A0S3PVX3_9BRAD</name>
<dbReference type="GO" id="GO:0016020">
    <property type="term" value="C:membrane"/>
    <property type="evidence" value="ECO:0007669"/>
    <property type="project" value="InterPro"/>
</dbReference>
<organism evidence="3 4">
    <name type="scientific">Variibacter gotjawalensis</name>
    <dbReference type="NCBI Taxonomy" id="1333996"/>
    <lineage>
        <taxon>Bacteria</taxon>
        <taxon>Pseudomonadati</taxon>
        <taxon>Pseudomonadota</taxon>
        <taxon>Alphaproteobacteria</taxon>
        <taxon>Hyphomicrobiales</taxon>
        <taxon>Nitrobacteraceae</taxon>
        <taxon>Variibacter</taxon>
    </lineage>
</organism>
<dbReference type="Pfam" id="PF04966">
    <property type="entry name" value="OprB"/>
    <property type="match status" value="1"/>
</dbReference>
<protein>
    <submittedName>
        <fullName evidence="3">Porin B</fullName>
    </submittedName>
</protein>
<keyword evidence="2" id="KW-0732">Signal</keyword>
<keyword evidence="4" id="KW-1185">Reference proteome</keyword>
<dbReference type="InterPro" id="IPR052932">
    <property type="entry name" value="OprB_Porin"/>
</dbReference>
<feature type="chain" id="PRO_5007229125" evidence="2">
    <location>
        <begin position="26"/>
        <end position="459"/>
    </location>
</feature>
<dbReference type="Proteomes" id="UP000236884">
    <property type="component" value="Chromosome"/>
</dbReference>
<dbReference type="InterPro" id="IPR038673">
    <property type="entry name" value="OprB_sf"/>
</dbReference>
<accession>A0A0S3PVX3</accession>
<dbReference type="KEGG" id="vgo:GJW-30_1_02601"/>
<dbReference type="GO" id="GO:0008643">
    <property type="term" value="P:carbohydrate transport"/>
    <property type="evidence" value="ECO:0007669"/>
    <property type="project" value="InterPro"/>
</dbReference>
<sequence length="459" mass="50563">MEFCKRVTRVTALAALVLAWPVADARAQAGLIPSSDIVDLPYTGLDPTRKWLAERGFTYGGIYTGETMSNLAGGLKRGTVYQGKGEGFIGLDFDKFTNWRGLSFFANAFQINGTGGISRNLVGNIQTISNIEALSTTRLSEMWFEQKFFNDTMTIRAGQLVSDTEFFYSKVSEFFPTSDWPAITAVNWPSGGPAYPLSTPGVRIKIDPNPNLSWLTAVFNGDPAGPGPLDPEIKNSHGINFRMNDAPVVISELIYRYNQGKDDKGLSGNIKLGAWYHSGQFDSQRFASDGRLLADPTSTGVAKRLRGNQGIYTVVEQQLYRPQGGDADSGINTFLRASVNPSDRNLIAAYLDGGIVFSGFIPGRPNDKFGASFLYSKFSGQAAAYDRDFGFYTGQIVPVHSSELSFELAYMIQMKPWWTLQPDFQYVIRPSGIPTNNYEPSIGPLKNASIFTIRSVMKY</sequence>
<feature type="signal peptide" evidence="2">
    <location>
        <begin position="1"/>
        <end position="25"/>
    </location>
</feature>
<evidence type="ECO:0000313" key="4">
    <source>
        <dbReference type="Proteomes" id="UP000236884"/>
    </source>
</evidence>
<evidence type="ECO:0000313" key="3">
    <source>
        <dbReference type="EMBL" id="BAT60066.1"/>
    </source>
</evidence>
<reference evidence="3 4" key="1">
    <citation type="submission" date="2015-08" db="EMBL/GenBank/DDBJ databases">
        <title>Investigation of the bacterial diversity of lava forest soil.</title>
        <authorList>
            <person name="Lee J.S."/>
        </authorList>
    </citation>
    <scope>NUCLEOTIDE SEQUENCE [LARGE SCALE GENOMIC DNA]</scope>
    <source>
        <strain evidence="3 4">GJW-30</strain>
    </source>
</reference>
<dbReference type="InterPro" id="IPR007049">
    <property type="entry name" value="Carb-sel_porin_OprB"/>
</dbReference>
<gene>
    <name evidence="3" type="primary">oprB_1</name>
    <name evidence="3" type="ORF">GJW-30_1_02601</name>
</gene>
<comment type="similarity">
    <text evidence="1 2">Belongs to the OprB family.</text>
</comment>
<proteinExistence type="inferred from homology"/>
<dbReference type="GO" id="GO:0015288">
    <property type="term" value="F:porin activity"/>
    <property type="evidence" value="ECO:0007669"/>
    <property type="project" value="InterPro"/>
</dbReference>
<dbReference type="AlphaFoldDB" id="A0A0S3PVX3"/>
<dbReference type="Gene3D" id="2.40.160.180">
    <property type="entry name" value="Carbohydrate-selective porin OprB"/>
    <property type="match status" value="1"/>
</dbReference>
<dbReference type="PANTHER" id="PTHR37944">
    <property type="entry name" value="PORIN B"/>
    <property type="match status" value="1"/>
</dbReference>
<dbReference type="EMBL" id="AP014946">
    <property type="protein sequence ID" value="BAT60066.1"/>
    <property type="molecule type" value="Genomic_DNA"/>
</dbReference>
<evidence type="ECO:0000256" key="2">
    <source>
        <dbReference type="RuleBase" id="RU363072"/>
    </source>
</evidence>